<accession>A0A0P1EKV6</accession>
<evidence type="ECO:0000256" key="1">
    <source>
        <dbReference type="ARBA" id="ARBA00022723"/>
    </source>
</evidence>
<sequence>MPDYVVPPAAPVALPVVGSDALFAVRRVYCIGRNYADHAREMGHDPDREPPFFFQKNPNNLSPTPTFPYPSQSSDVHHEAEMAIALHSGGSNISTENALSHVYGYAAALDMTRRDLQATAKAQGRPWEIGKAFEHSAPIGPIHPVVKTGHLNTGPIRLLLNDTIKQEGNLNQMIWKVPEMIAFLSTYFTLAAGDVILSGTPAGVGPVIRGDVMTLSIAELAPLTVTVT</sequence>
<dbReference type="SUPFAM" id="SSF56529">
    <property type="entry name" value="FAH"/>
    <property type="match status" value="1"/>
</dbReference>
<feature type="domain" description="Fumarylacetoacetase-like C-terminal" evidence="2">
    <location>
        <begin position="28"/>
        <end position="227"/>
    </location>
</feature>
<dbReference type="RefSeq" id="WP_058238185.1">
    <property type="nucleotide sequence ID" value="NZ_CYPW01000002.1"/>
</dbReference>
<name>A0A0P1EKV6_9RHOB</name>
<dbReference type="GO" id="GO:0046872">
    <property type="term" value="F:metal ion binding"/>
    <property type="evidence" value="ECO:0007669"/>
    <property type="project" value="UniProtKB-KW"/>
</dbReference>
<dbReference type="EC" id="3.7.1.5" evidence="3"/>
<dbReference type="InterPro" id="IPR036663">
    <property type="entry name" value="Fumarylacetoacetase_C_sf"/>
</dbReference>
<dbReference type="Gene3D" id="3.90.850.10">
    <property type="entry name" value="Fumarylacetoacetase-like, C-terminal domain"/>
    <property type="match status" value="1"/>
</dbReference>
<proteinExistence type="predicted"/>
<dbReference type="STRING" id="321267.SHM7688_00221"/>
<keyword evidence="3" id="KW-0378">Hydrolase</keyword>
<dbReference type="GO" id="GO:0047621">
    <property type="term" value="F:acylpyruvate hydrolase activity"/>
    <property type="evidence" value="ECO:0007669"/>
    <property type="project" value="UniProtKB-EC"/>
</dbReference>
<evidence type="ECO:0000259" key="2">
    <source>
        <dbReference type="Pfam" id="PF01557"/>
    </source>
</evidence>
<protein>
    <submittedName>
        <fullName evidence="3">Fumarylpyruvate hydrolase</fullName>
        <ecNumber evidence="3">3.7.1.5</ecNumber>
    </submittedName>
</protein>
<gene>
    <name evidence="3" type="primary">nagK</name>
    <name evidence="3" type="ORF">SHM7688_00221</name>
</gene>
<dbReference type="OrthoDB" id="5197601at2"/>
<evidence type="ECO:0000313" key="3">
    <source>
        <dbReference type="EMBL" id="CUH50792.1"/>
    </source>
</evidence>
<keyword evidence="3" id="KW-0670">Pyruvate</keyword>
<dbReference type="Pfam" id="PF01557">
    <property type="entry name" value="FAA_hydrolase"/>
    <property type="match status" value="1"/>
</dbReference>
<dbReference type="GO" id="GO:0018773">
    <property type="term" value="F:acetylpyruvate hydrolase activity"/>
    <property type="evidence" value="ECO:0007669"/>
    <property type="project" value="TreeGrafter"/>
</dbReference>
<dbReference type="InterPro" id="IPR011234">
    <property type="entry name" value="Fumarylacetoacetase-like_C"/>
</dbReference>
<organism evidence="3 4">
    <name type="scientific">Shimia marina</name>
    <dbReference type="NCBI Taxonomy" id="321267"/>
    <lineage>
        <taxon>Bacteria</taxon>
        <taxon>Pseudomonadati</taxon>
        <taxon>Pseudomonadota</taxon>
        <taxon>Alphaproteobacteria</taxon>
        <taxon>Rhodobacterales</taxon>
        <taxon>Roseobacteraceae</taxon>
    </lineage>
</organism>
<keyword evidence="4" id="KW-1185">Reference proteome</keyword>
<dbReference type="AlphaFoldDB" id="A0A0P1EKV6"/>
<reference evidence="3 4" key="1">
    <citation type="submission" date="2015-09" db="EMBL/GenBank/DDBJ databases">
        <authorList>
            <consortium name="Swine Surveillance"/>
        </authorList>
    </citation>
    <scope>NUCLEOTIDE SEQUENCE [LARGE SCALE GENOMIC DNA]</scope>
    <source>
        <strain evidence="3 4">CECT 7688</strain>
    </source>
</reference>
<dbReference type="PANTHER" id="PTHR11820:SF90">
    <property type="entry name" value="FLUTATHIONE S-TRANSFERASE"/>
    <property type="match status" value="1"/>
</dbReference>
<dbReference type="PANTHER" id="PTHR11820">
    <property type="entry name" value="ACYLPYRUVASE"/>
    <property type="match status" value="1"/>
</dbReference>
<dbReference type="EMBL" id="CYPW01000002">
    <property type="protein sequence ID" value="CUH50792.1"/>
    <property type="molecule type" value="Genomic_DNA"/>
</dbReference>
<evidence type="ECO:0000313" key="4">
    <source>
        <dbReference type="Proteomes" id="UP000054823"/>
    </source>
</evidence>
<dbReference type="Proteomes" id="UP000054823">
    <property type="component" value="Unassembled WGS sequence"/>
</dbReference>
<keyword evidence="1" id="KW-0479">Metal-binding</keyword>